<dbReference type="PANTHER" id="PTHR36115:SF6">
    <property type="entry name" value="PROLINE-RICH ANTIGEN HOMOLOG"/>
    <property type="match status" value="1"/>
</dbReference>
<keyword evidence="10" id="KW-1185">Reference proteome</keyword>
<dbReference type="PANTHER" id="PTHR36115">
    <property type="entry name" value="PROLINE-RICH ANTIGEN HOMOLOG-RELATED"/>
    <property type="match status" value="1"/>
</dbReference>
<feature type="domain" description="RDD" evidence="8">
    <location>
        <begin position="55"/>
        <end position="189"/>
    </location>
</feature>
<accession>A0A7Z0DRM5</accession>
<evidence type="ECO:0000259" key="8">
    <source>
        <dbReference type="Pfam" id="PF06271"/>
    </source>
</evidence>
<evidence type="ECO:0000256" key="6">
    <source>
        <dbReference type="SAM" id="MobiDB-lite"/>
    </source>
</evidence>
<evidence type="ECO:0000313" key="10">
    <source>
        <dbReference type="Proteomes" id="UP000564496"/>
    </source>
</evidence>
<gene>
    <name evidence="9" type="ORF">BJ988_005163</name>
</gene>
<evidence type="ECO:0000256" key="5">
    <source>
        <dbReference type="ARBA" id="ARBA00023136"/>
    </source>
</evidence>
<organism evidence="9 10">
    <name type="scientific">Nocardioides panzhihuensis</name>
    <dbReference type="NCBI Taxonomy" id="860243"/>
    <lineage>
        <taxon>Bacteria</taxon>
        <taxon>Bacillati</taxon>
        <taxon>Actinomycetota</taxon>
        <taxon>Actinomycetes</taxon>
        <taxon>Propionibacteriales</taxon>
        <taxon>Nocardioidaceae</taxon>
        <taxon>Nocardioides</taxon>
    </lineage>
</organism>
<name>A0A7Z0DRM5_9ACTN</name>
<feature type="compositionally biased region" description="Pro residues" evidence="6">
    <location>
        <begin position="9"/>
        <end position="27"/>
    </location>
</feature>
<keyword evidence="5 7" id="KW-0472">Membrane</keyword>
<reference evidence="9 10" key="1">
    <citation type="submission" date="2020-07" db="EMBL/GenBank/DDBJ databases">
        <title>Sequencing the genomes of 1000 actinobacteria strains.</title>
        <authorList>
            <person name="Klenk H.-P."/>
        </authorList>
    </citation>
    <scope>NUCLEOTIDE SEQUENCE [LARGE SCALE GENOMIC DNA]</scope>
    <source>
        <strain evidence="9 10">DSM 26487</strain>
    </source>
</reference>
<feature type="transmembrane region" description="Helical" evidence="7">
    <location>
        <begin position="65"/>
        <end position="85"/>
    </location>
</feature>
<keyword evidence="4 7" id="KW-1133">Transmembrane helix</keyword>
<dbReference type="AlphaFoldDB" id="A0A7Z0DRM5"/>
<protein>
    <submittedName>
        <fullName evidence="9">Putative RDD family membrane protein YckC</fullName>
    </submittedName>
</protein>
<dbReference type="EMBL" id="JACBZR010000001">
    <property type="protein sequence ID" value="NYI80515.1"/>
    <property type="molecule type" value="Genomic_DNA"/>
</dbReference>
<evidence type="ECO:0000256" key="2">
    <source>
        <dbReference type="ARBA" id="ARBA00022475"/>
    </source>
</evidence>
<dbReference type="InterPro" id="IPR010432">
    <property type="entry name" value="RDD"/>
</dbReference>
<feature type="transmembrane region" description="Helical" evidence="7">
    <location>
        <begin position="91"/>
        <end position="114"/>
    </location>
</feature>
<dbReference type="Proteomes" id="UP000564496">
    <property type="component" value="Unassembled WGS sequence"/>
</dbReference>
<evidence type="ECO:0000256" key="7">
    <source>
        <dbReference type="SAM" id="Phobius"/>
    </source>
</evidence>
<comment type="subcellular location">
    <subcellularLocation>
        <location evidence="1">Cell membrane</location>
        <topology evidence="1">Multi-pass membrane protein</topology>
    </subcellularLocation>
</comment>
<comment type="caution">
    <text evidence="9">The sequence shown here is derived from an EMBL/GenBank/DDBJ whole genome shotgun (WGS) entry which is preliminary data.</text>
</comment>
<evidence type="ECO:0000256" key="3">
    <source>
        <dbReference type="ARBA" id="ARBA00022692"/>
    </source>
</evidence>
<keyword evidence="3 7" id="KW-0812">Transmembrane</keyword>
<evidence type="ECO:0000313" key="9">
    <source>
        <dbReference type="EMBL" id="NYI80515.1"/>
    </source>
</evidence>
<evidence type="ECO:0000256" key="1">
    <source>
        <dbReference type="ARBA" id="ARBA00004651"/>
    </source>
</evidence>
<sequence>MSQQMSNFGPPPGPPPGPPSGPPPGAPQDPTRGPSEQPQAPPWAQQSYVPSGPPLASWGRRVAGALIDIALLLPFYLVAGVGGGLSQESGIFVTAFGLLVTVVGWVGFIGFAVWNHVLKQGRTGYTIGKGVVGIKLVRKTPPATDGQATIGAPLAGLRQVLHVLDAFCMIGYLWPLWDDKRQTFADKLVGTLVVVEPRSQA</sequence>
<dbReference type="InterPro" id="IPR051791">
    <property type="entry name" value="Pra-immunoreactive"/>
</dbReference>
<feature type="region of interest" description="Disordered" evidence="6">
    <location>
        <begin position="1"/>
        <end position="49"/>
    </location>
</feature>
<keyword evidence="2" id="KW-1003">Cell membrane</keyword>
<dbReference type="GO" id="GO:0005886">
    <property type="term" value="C:plasma membrane"/>
    <property type="evidence" value="ECO:0007669"/>
    <property type="project" value="UniProtKB-SubCell"/>
</dbReference>
<proteinExistence type="predicted"/>
<evidence type="ECO:0000256" key="4">
    <source>
        <dbReference type="ARBA" id="ARBA00022989"/>
    </source>
</evidence>
<dbReference type="RefSeq" id="WP_179660703.1">
    <property type="nucleotide sequence ID" value="NZ_JACBZR010000001.1"/>
</dbReference>
<dbReference type="Pfam" id="PF06271">
    <property type="entry name" value="RDD"/>
    <property type="match status" value="1"/>
</dbReference>